<dbReference type="Pfam" id="PF03601">
    <property type="entry name" value="Cons_hypoth698"/>
    <property type="match status" value="1"/>
</dbReference>
<dbReference type="GO" id="GO:0005886">
    <property type="term" value="C:plasma membrane"/>
    <property type="evidence" value="ECO:0007669"/>
    <property type="project" value="UniProtKB-SubCell"/>
</dbReference>
<evidence type="ECO:0000313" key="9">
    <source>
        <dbReference type="Proteomes" id="UP001165065"/>
    </source>
</evidence>
<dbReference type="AlphaFoldDB" id="A0A9W7L4U4"/>
<feature type="transmembrane region" description="Helical" evidence="7">
    <location>
        <begin position="107"/>
        <end position="128"/>
    </location>
</feature>
<keyword evidence="6 7" id="KW-0472">Membrane</keyword>
<dbReference type="OrthoDB" id="2134320at2759"/>
<evidence type="ECO:0000256" key="1">
    <source>
        <dbReference type="ARBA" id="ARBA00004651"/>
    </source>
</evidence>
<comment type="subcellular location">
    <subcellularLocation>
        <location evidence="1">Cell membrane</location>
        <topology evidence="1">Multi-pass membrane protein</topology>
    </subcellularLocation>
</comment>
<evidence type="ECO:0000256" key="7">
    <source>
        <dbReference type="SAM" id="Phobius"/>
    </source>
</evidence>
<sequence length="339" mass="34284">MGVGFASASLLTAATAIPISGIPLSILFGLAAGNTLKLPSTVKPGVTFATKTVLQTGIVCVAAKLSFTELLSTGATGIPVVLSSVTAGMLFIPWFGRLLGVDRPTSLLLTAGTSICGVTAITALAPSINAPPRSVAVAVGNTVAFGTLGMLFYPYLAHEVCLNAAHVGMALGTGIHDTSQVLGAAASYDQTFQDPEAMRAAAVTKLTRNLGLAACIPYLTYVGNKESGSPPSSSSPPPSPTMSGLSTFTKYVPPFLYAFLGVSLLRTTSDLLALESLSPIFDFAGKDCSKYLLGTAMAGVGLSTRKEALEGVGYKPFAVGAAGATVVGGTGYAAGAIFC</sequence>
<dbReference type="Proteomes" id="UP001165065">
    <property type="component" value="Unassembled WGS sequence"/>
</dbReference>
<dbReference type="PANTHER" id="PTHR30106:SF2">
    <property type="entry name" value="UPF0324 INNER MEMBRANE PROTEIN YEIH"/>
    <property type="match status" value="1"/>
</dbReference>
<evidence type="ECO:0000256" key="5">
    <source>
        <dbReference type="ARBA" id="ARBA00022989"/>
    </source>
</evidence>
<feature type="transmembrane region" description="Helical" evidence="7">
    <location>
        <begin position="134"/>
        <end position="156"/>
    </location>
</feature>
<name>A0A9W7L4U4_9STRA</name>
<evidence type="ECO:0000256" key="3">
    <source>
        <dbReference type="ARBA" id="ARBA00022475"/>
    </source>
</evidence>
<feature type="transmembrane region" description="Helical" evidence="7">
    <location>
        <begin position="74"/>
        <end position="95"/>
    </location>
</feature>
<dbReference type="EMBL" id="BRYA01000018">
    <property type="protein sequence ID" value="GMI32411.1"/>
    <property type="molecule type" value="Genomic_DNA"/>
</dbReference>
<keyword evidence="5 7" id="KW-1133">Transmembrane helix</keyword>
<evidence type="ECO:0000256" key="6">
    <source>
        <dbReference type="ARBA" id="ARBA00023136"/>
    </source>
</evidence>
<comment type="similarity">
    <text evidence="2">Belongs to the UPF0324 family.</text>
</comment>
<protein>
    <recommendedName>
        <fullName evidence="10">Sulfate exporter family transporter</fullName>
    </recommendedName>
</protein>
<dbReference type="InterPro" id="IPR018383">
    <property type="entry name" value="UPF0324_pro"/>
</dbReference>
<evidence type="ECO:0000256" key="2">
    <source>
        <dbReference type="ARBA" id="ARBA00007977"/>
    </source>
</evidence>
<evidence type="ECO:0000313" key="8">
    <source>
        <dbReference type="EMBL" id="GMI32411.1"/>
    </source>
</evidence>
<keyword evidence="3" id="KW-1003">Cell membrane</keyword>
<evidence type="ECO:0000256" key="4">
    <source>
        <dbReference type="ARBA" id="ARBA00022692"/>
    </source>
</evidence>
<accession>A0A9W7L4U4</accession>
<keyword evidence="9" id="KW-1185">Reference proteome</keyword>
<organism evidence="8 9">
    <name type="scientific">Triparma columacea</name>
    <dbReference type="NCBI Taxonomy" id="722753"/>
    <lineage>
        <taxon>Eukaryota</taxon>
        <taxon>Sar</taxon>
        <taxon>Stramenopiles</taxon>
        <taxon>Ochrophyta</taxon>
        <taxon>Bolidophyceae</taxon>
        <taxon>Parmales</taxon>
        <taxon>Triparmaceae</taxon>
        <taxon>Triparma</taxon>
    </lineage>
</organism>
<gene>
    <name evidence="8" type="ORF">TrCOL_g8024</name>
</gene>
<comment type="caution">
    <text evidence="8">The sequence shown here is derived from an EMBL/GenBank/DDBJ whole genome shotgun (WGS) entry which is preliminary data.</text>
</comment>
<keyword evidence="4 7" id="KW-0812">Transmembrane</keyword>
<dbReference type="PANTHER" id="PTHR30106">
    <property type="entry name" value="INNER MEMBRANE PROTEIN YEIH-RELATED"/>
    <property type="match status" value="1"/>
</dbReference>
<evidence type="ECO:0008006" key="10">
    <source>
        <dbReference type="Google" id="ProtNLM"/>
    </source>
</evidence>
<proteinExistence type="inferred from homology"/>
<reference evidence="9" key="1">
    <citation type="journal article" date="2023" name="Commun. Biol.">
        <title>Genome analysis of Parmales, the sister group of diatoms, reveals the evolutionary specialization of diatoms from phago-mixotrophs to photoautotrophs.</title>
        <authorList>
            <person name="Ban H."/>
            <person name="Sato S."/>
            <person name="Yoshikawa S."/>
            <person name="Yamada K."/>
            <person name="Nakamura Y."/>
            <person name="Ichinomiya M."/>
            <person name="Sato N."/>
            <person name="Blanc-Mathieu R."/>
            <person name="Endo H."/>
            <person name="Kuwata A."/>
            <person name="Ogata H."/>
        </authorList>
    </citation>
    <scope>NUCLEOTIDE SEQUENCE [LARGE SCALE GENOMIC DNA]</scope>
</reference>